<organism evidence="2 3">
    <name type="scientific">Methanolapillus millepedarum</name>
    <dbReference type="NCBI Taxonomy" id="3028296"/>
    <lineage>
        <taxon>Archaea</taxon>
        <taxon>Methanobacteriati</taxon>
        <taxon>Methanobacteriota</taxon>
        <taxon>Stenosarchaea group</taxon>
        <taxon>Methanomicrobia</taxon>
        <taxon>Methanosarcinales</taxon>
        <taxon>Methanosarcinaceae</taxon>
        <taxon>Methanolapillus</taxon>
    </lineage>
</organism>
<dbReference type="AlphaFoldDB" id="A0AA97A339"/>
<keyword evidence="3" id="KW-1185">Reference proteome</keyword>
<dbReference type="EMBL" id="CP131060">
    <property type="protein sequence ID" value="WNY24653.1"/>
    <property type="molecule type" value="Genomic_DNA"/>
</dbReference>
<gene>
    <name evidence="2" type="ORF">MsAc7_01770</name>
</gene>
<evidence type="ECO:0000313" key="3">
    <source>
        <dbReference type="Proteomes" id="UP001303587"/>
    </source>
</evidence>
<proteinExistence type="predicted"/>
<dbReference type="Proteomes" id="UP001303587">
    <property type="component" value="Chromosome"/>
</dbReference>
<name>A0AA97A339_9EURY</name>
<accession>A0AA97A339</accession>
<protein>
    <submittedName>
        <fullName evidence="2">Uncharacterized protein</fullName>
    </submittedName>
</protein>
<dbReference type="RefSeq" id="WP_338102733.1">
    <property type="nucleotide sequence ID" value="NZ_CP131060.1"/>
</dbReference>
<evidence type="ECO:0000313" key="2">
    <source>
        <dbReference type="EMBL" id="WNY24653.1"/>
    </source>
</evidence>
<evidence type="ECO:0000256" key="1">
    <source>
        <dbReference type="SAM" id="Phobius"/>
    </source>
</evidence>
<dbReference type="GeneID" id="89229304"/>
<feature type="transmembrane region" description="Helical" evidence="1">
    <location>
        <begin position="6"/>
        <end position="28"/>
    </location>
</feature>
<reference evidence="2 3" key="1">
    <citation type="submission" date="2023-07" db="EMBL/GenBank/DDBJ databases">
        <title>Closed genoem sequence of Methanosarcinaceae archaeon Ac7.</title>
        <authorList>
            <person name="Poehlein A."/>
            <person name="Protasov E."/>
            <person name="Platt K."/>
            <person name="Reeh H."/>
            <person name="Daniel R."/>
            <person name="Brune A."/>
        </authorList>
    </citation>
    <scope>NUCLEOTIDE SEQUENCE [LARGE SCALE GENOMIC DNA]</scope>
    <source>
        <strain evidence="2 3">Ac7</strain>
    </source>
</reference>
<keyword evidence="1" id="KW-0472">Membrane</keyword>
<keyword evidence="1" id="KW-1133">Transmembrane helix</keyword>
<sequence>MLSAVGWFVLAYFFIIFAVAVGAVLLLIKVYNDRVKDKEEEKYKNIKK</sequence>
<keyword evidence="1" id="KW-0812">Transmembrane</keyword>